<evidence type="ECO:0000313" key="4">
    <source>
        <dbReference type="EMBL" id="MBO0333327.1"/>
    </source>
</evidence>
<name>A0ABS3F5U3_9PROT</name>
<keyword evidence="2" id="KW-0521">NADP</keyword>
<dbReference type="InterPro" id="IPR036291">
    <property type="entry name" value="NAD(P)-bd_dom_sf"/>
</dbReference>
<dbReference type="RefSeq" id="WP_207043548.1">
    <property type="nucleotide sequence ID" value="NZ_JAFLNC010000002.1"/>
</dbReference>
<evidence type="ECO:0000313" key="5">
    <source>
        <dbReference type="Proteomes" id="UP000664761"/>
    </source>
</evidence>
<dbReference type="Proteomes" id="UP000664761">
    <property type="component" value="Unassembled WGS sequence"/>
</dbReference>
<sequence length="302" mass="33449">MSVPRWSRVAGGGFWPVRDPVRDADRLVGVTTPKTVFIAAISSDIGRELATLYLAAGYQVIGTYRQPEHLGELADRDDVFLITCDIAKEKEVLDVVAFLAERGLFWDEYISAVGLLEPIGHFVDLPASSWRQSIMINSLHQLELLHHLYPYRRPTASGKVAFLVGGAINRAFANYSAYSLGKVMLVKFCELISDETPDLHCVAIGTGWVASKIHEQTLAAGDAAGDNLAATRSFVAAQERGTPISDIFDLIQWCFVRPETAGRNFSVVHDDWRNGGEKLASSLQQDQDMFRLRRSGNQHKSE</sequence>
<comment type="caution">
    <text evidence="4">The sequence shown here is derived from an EMBL/GenBank/DDBJ whole genome shotgun (WGS) entry which is preliminary data.</text>
</comment>
<gene>
    <name evidence="4" type="ORF">J0X12_06870</name>
</gene>
<protein>
    <submittedName>
        <fullName evidence="4">SDR family oxidoreductase</fullName>
    </submittedName>
</protein>
<dbReference type="Gene3D" id="3.40.50.720">
    <property type="entry name" value="NAD(P)-binding Rossmann-like Domain"/>
    <property type="match status" value="1"/>
</dbReference>
<dbReference type="EMBL" id="JAFLNC010000002">
    <property type="protein sequence ID" value="MBO0333327.1"/>
    <property type="molecule type" value="Genomic_DNA"/>
</dbReference>
<keyword evidence="3" id="KW-0560">Oxidoreductase</keyword>
<proteinExistence type="inferred from homology"/>
<evidence type="ECO:0000256" key="1">
    <source>
        <dbReference type="ARBA" id="ARBA00006484"/>
    </source>
</evidence>
<dbReference type="PANTHER" id="PTHR43391:SF14">
    <property type="entry name" value="DEHYDROGENASE_REDUCTASE SDR FAMILY PROTEIN 7-LIKE"/>
    <property type="match status" value="1"/>
</dbReference>
<dbReference type="Pfam" id="PF00106">
    <property type="entry name" value="adh_short"/>
    <property type="match status" value="1"/>
</dbReference>
<comment type="similarity">
    <text evidence="1">Belongs to the short-chain dehydrogenases/reductases (SDR) family.</text>
</comment>
<accession>A0ABS3F5U3</accession>
<dbReference type="SUPFAM" id="SSF51735">
    <property type="entry name" value="NAD(P)-binding Rossmann-fold domains"/>
    <property type="match status" value="1"/>
</dbReference>
<dbReference type="InterPro" id="IPR002347">
    <property type="entry name" value="SDR_fam"/>
</dbReference>
<organism evidence="4 5">
    <name type="scientific">Sneathiella sedimenti</name>
    <dbReference type="NCBI Taxonomy" id="2816034"/>
    <lineage>
        <taxon>Bacteria</taxon>
        <taxon>Pseudomonadati</taxon>
        <taxon>Pseudomonadota</taxon>
        <taxon>Alphaproteobacteria</taxon>
        <taxon>Sneathiellales</taxon>
        <taxon>Sneathiellaceae</taxon>
        <taxon>Sneathiella</taxon>
    </lineage>
</organism>
<evidence type="ECO:0000256" key="2">
    <source>
        <dbReference type="ARBA" id="ARBA00022857"/>
    </source>
</evidence>
<evidence type="ECO:0000256" key="3">
    <source>
        <dbReference type="ARBA" id="ARBA00023002"/>
    </source>
</evidence>
<reference evidence="4 5" key="1">
    <citation type="submission" date="2021-03" db="EMBL/GenBank/DDBJ databases">
        <title>Sneathiella sp. CAU 1612 isolated from Kang Won-do.</title>
        <authorList>
            <person name="Kim W."/>
        </authorList>
    </citation>
    <scope>NUCLEOTIDE SEQUENCE [LARGE SCALE GENOMIC DNA]</scope>
    <source>
        <strain evidence="4 5">CAU 1612</strain>
    </source>
</reference>
<keyword evidence="5" id="KW-1185">Reference proteome</keyword>
<dbReference type="PANTHER" id="PTHR43391">
    <property type="entry name" value="RETINOL DEHYDROGENASE-RELATED"/>
    <property type="match status" value="1"/>
</dbReference>